<comment type="caution">
    <text evidence="1">The sequence shown here is derived from an EMBL/GenBank/DDBJ whole genome shotgun (WGS) entry which is preliminary data.</text>
</comment>
<reference evidence="1" key="1">
    <citation type="journal article" date="2019" name="bioRxiv">
        <title>The Genome of the Zebra Mussel, Dreissena polymorpha: A Resource for Invasive Species Research.</title>
        <authorList>
            <person name="McCartney M.A."/>
            <person name="Auch B."/>
            <person name="Kono T."/>
            <person name="Mallez S."/>
            <person name="Zhang Y."/>
            <person name="Obille A."/>
            <person name="Becker A."/>
            <person name="Abrahante J.E."/>
            <person name="Garbe J."/>
            <person name="Badalamenti J.P."/>
            <person name="Herman A."/>
            <person name="Mangelson H."/>
            <person name="Liachko I."/>
            <person name="Sullivan S."/>
            <person name="Sone E.D."/>
            <person name="Koren S."/>
            <person name="Silverstein K.A.T."/>
            <person name="Beckman K.B."/>
            <person name="Gohl D.M."/>
        </authorList>
    </citation>
    <scope>NUCLEOTIDE SEQUENCE</scope>
    <source>
        <strain evidence="1">Duluth1</strain>
        <tissue evidence="1">Whole animal</tissue>
    </source>
</reference>
<evidence type="ECO:0000313" key="1">
    <source>
        <dbReference type="EMBL" id="KAH3691190.1"/>
    </source>
</evidence>
<evidence type="ECO:0000313" key="2">
    <source>
        <dbReference type="Proteomes" id="UP000828390"/>
    </source>
</evidence>
<organism evidence="1 2">
    <name type="scientific">Dreissena polymorpha</name>
    <name type="common">Zebra mussel</name>
    <name type="synonym">Mytilus polymorpha</name>
    <dbReference type="NCBI Taxonomy" id="45954"/>
    <lineage>
        <taxon>Eukaryota</taxon>
        <taxon>Metazoa</taxon>
        <taxon>Spiralia</taxon>
        <taxon>Lophotrochozoa</taxon>
        <taxon>Mollusca</taxon>
        <taxon>Bivalvia</taxon>
        <taxon>Autobranchia</taxon>
        <taxon>Heteroconchia</taxon>
        <taxon>Euheterodonta</taxon>
        <taxon>Imparidentia</taxon>
        <taxon>Neoheterodontei</taxon>
        <taxon>Myida</taxon>
        <taxon>Dreissenoidea</taxon>
        <taxon>Dreissenidae</taxon>
        <taxon>Dreissena</taxon>
    </lineage>
</organism>
<dbReference type="EMBL" id="JAIWYP010000042">
    <property type="protein sequence ID" value="KAH3691190.1"/>
    <property type="molecule type" value="Genomic_DNA"/>
</dbReference>
<dbReference type="AlphaFoldDB" id="A0A9D3Y3D7"/>
<sequence length="66" mass="7443">MSLPTASTLNERQTAEKQLTTLTLTEDAADCVQTSPTYDEFNVKYEPATDGINSITYLFWLYCIQS</sequence>
<dbReference type="Proteomes" id="UP000828390">
    <property type="component" value="Unassembled WGS sequence"/>
</dbReference>
<proteinExistence type="predicted"/>
<keyword evidence="2" id="KW-1185">Reference proteome</keyword>
<gene>
    <name evidence="1" type="ORF">DPMN_194418</name>
</gene>
<protein>
    <submittedName>
        <fullName evidence="1">Uncharacterized protein</fullName>
    </submittedName>
</protein>
<reference evidence="1" key="2">
    <citation type="submission" date="2020-11" db="EMBL/GenBank/DDBJ databases">
        <authorList>
            <person name="McCartney M.A."/>
            <person name="Auch B."/>
            <person name="Kono T."/>
            <person name="Mallez S."/>
            <person name="Becker A."/>
            <person name="Gohl D.M."/>
            <person name="Silverstein K.A.T."/>
            <person name="Koren S."/>
            <person name="Bechman K.B."/>
            <person name="Herman A."/>
            <person name="Abrahante J.E."/>
            <person name="Garbe J."/>
        </authorList>
    </citation>
    <scope>NUCLEOTIDE SEQUENCE</scope>
    <source>
        <strain evidence="1">Duluth1</strain>
        <tissue evidence="1">Whole animal</tissue>
    </source>
</reference>
<name>A0A9D3Y3D7_DREPO</name>
<accession>A0A9D3Y3D7</accession>